<proteinExistence type="predicted"/>
<keyword evidence="2" id="KW-1133">Transmembrane helix</keyword>
<feature type="transmembrane region" description="Helical" evidence="2">
    <location>
        <begin position="64"/>
        <end position="87"/>
    </location>
</feature>
<feature type="transmembrane region" description="Helical" evidence="2">
    <location>
        <begin position="151"/>
        <end position="171"/>
    </location>
</feature>
<feature type="transmembrane region" description="Helical" evidence="2">
    <location>
        <begin position="99"/>
        <end position="119"/>
    </location>
</feature>
<feature type="region of interest" description="Disordered" evidence="1">
    <location>
        <begin position="174"/>
        <end position="195"/>
    </location>
</feature>
<dbReference type="EMBL" id="JRNE01000057">
    <property type="protein sequence ID" value="KGF16272.1"/>
    <property type="molecule type" value="Genomic_DNA"/>
</dbReference>
<gene>
    <name evidence="3" type="ORF">HMPREF1650_08160</name>
</gene>
<protein>
    <recommendedName>
        <fullName evidence="5">DUF2567 domain-containing protein</fullName>
    </recommendedName>
</protein>
<accession>A0A095ZC56</accession>
<sequence length="195" mass="20178">MEPQTPAQAARPTRRPPRFIGDASAVLFSALVGGALGGVVWALVRPMQTVTFLEGGRLAVRQDGLDAAFSALLWFTGIALVLGLVLGSMAHKRFPTARGLAMEAWVGVAALAMAAVQWASGNLIAGMRQPDLDAVAPGASVDVLPAFDSPVALLVAPFAAMLAYWCLFFLAPGPEEDPRPRPGGDGDAGGDRSTG</sequence>
<dbReference type="eggNOG" id="ENOG503289Z">
    <property type="taxonomic scope" value="Bacteria"/>
</dbReference>
<name>A0A095ZC56_9CORY</name>
<keyword evidence="2" id="KW-0812">Transmembrane</keyword>
<evidence type="ECO:0000313" key="3">
    <source>
        <dbReference type="EMBL" id="KGF16272.1"/>
    </source>
</evidence>
<comment type="caution">
    <text evidence="3">The sequence shown here is derived from an EMBL/GenBank/DDBJ whole genome shotgun (WGS) entry which is preliminary data.</text>
</comment>
<keyword evidence="2" id="KW-0472">Membrane</keyword>
<dbReference type="RefSeq" id="WP_035122530.1">
    <property type="nucleotide sequence ID" value="NZ_JRNE01000057.1"/>
</dbReference>
<evidence type="ECO:0008006" key="5">
    <source>
        <dbReference type="Google" id="ProtNLM"/>
    </source>
</evidence>
<evidence type="ECO:0000256" key="1">
    <source>
        <dbReference type="SAM" id="MobiDB-lite"/>
    </source>
</evidence>
<dbReference type="AlphaFoldDB" id="A0A095ZC56"/>
<evidence type="ECO:0000313" key="4">
    <source>
        <dbReference type="Proteomes" id="UP000029548"/>
    </source>
</evidence>
<reference evidence="3 4" key="1">
    <citation type="submission" date="2014-07" db="EMBL/GenBank/DDBJ databases">
        <authorList>
            <person name="McCorrison J."/>
            <person name="Sanka R."/>
            <person name="Torralba M."/>
            <person name="Gillis M."/>
            <person name="Haft D.H."/>
            <person name="Methe B."/>
            <person name="Sutton G."/>
            <person name="Nelson K.E."/>
        </authorList>
    </citation>
    <scope>NUCLEOTIDE SEQUENCE [LARGE SCALE GENOMIC DNA]</scope>
    <source>
        <strain evidence="3 4">DNF00450</strain>
    </source>
</reference>
<evidence type="ECO:0000256" key="2">
    <source>
        <dbReference type="SAM" id="Phobius"/>
    </source>
</evidence>
<organism evidence="3 4">
    <name type="scientific">Corynebacterium freneyi DNF00450</name>
    <dbReference type="NCBI Taxonomy" id="1287475"/>
    <lineage>
        <taxon>Bacteria</taxon>
        <taxon>Bacillati</taxon>
        <taxon>Actinomycetota</taxon>
        <taxon>Actinomycetes</taxon>
        <taxon>Mycobacteriales</taxon>
        <taxon>Corynebacteriaceae</taxon>
        <taxon>Corynebacterium</taxon>
    </lineage>
</organism>
<dbReference type="Proteomes" id="UP000029548">
    <property type="component" value="Unassembled WGS sequence"/>
</dbReference>
<feature type="transmembrane region" description="Helical" evidence="2">
    <location>
        <begin position="20"/>
        <end position="44"/>
    </location>
</feature>